<dbReference type="Gene3D" id="6.20.210.20">
    <property type="entry name" value="THAP domain"/>
    <property type="match status" value="1"/>
</dbReference>
<reference evidence="10 11" key="1">
    <citation type="submission" date="2014-11" db="EMBL/GenBank/DDBJ databases">
        <title>Genetic blueprint of the zoonotic pathogen Toxocara canis.</title>
        <authorList>
            <person name="Zhu X.-Q."/>
            <person name="Korhonen P.K."/>
            <person name="Cai H."/>
            <person name="Young N.D."/>
            <person name="Nejsum P."/>
            <person name="von Samson-Himmelstjerna G."/>
            <person name="Boag P.R."/>
            <person name="Tan P."/>
            <person name="Li Q."/>
            <person name="Min J."/>
            <person name="Yang Y."/>
            <person name="Wang X."/>
            <person name="Fang X."/>
            <person name="Hall R.S."/>
            <person name="Hofmann A."/>
            <person name="Sternberg P.W."/>
            <person name="Jex A.R."/>
            <person name="Gasser R.B."/>
        </authorList>
    </citation>
    <scope>NUCLEOTIDE SEQUENCE [LARGE SCALE GENOMIC DNA]</scope>
    <source>
        <strain evidence="10">PN_DK_2014</strain>
    </source>
</reference>
<sequence>MRSELIDEDNPLWLMRRAKTEVCHGGILRTHPVMVVDEQLPDVCSIDRGDDDELYEEMDEEDDDDQNTRVGDSLKPSDQSQGVDARRGVIPIATQIQSRPRCTVCRRFQDGCVRLFRWPRDVKVRRKWCAFFGIDENEVALNLETSYICSWHFDPDQFLYSDQKVYWAPDVCPRHKIRRPANFEPFPWELASNTTTITNCTAGTENKLGQRRRPKLPPPKATDIFFRQSKYRIAGKTKHPVAVLRLPNDPLFCYEFSYNRTSQIDGTKFYACLQCRKAKAETRVKDYIRTIHLDGARLLSRGDPFAGHHFACKPIFDAPQHGDDDSYPRVPEERRDRSLYAAAPSVSKPRTCCSSMSCEPPPLSPMRPSSDHTTEDASVHITVRQRICGERPSYVQELKDEQFFFDRPRFPSNERQSKIGAASSDRLVEVFDRLMSTGKEGGGTMHVIDREIRSGSAYNCISQPHNQERSTPIARCYICFRVLRDAAQLVSHLKRHIREAPLCQHCAERCEPDAAFTSRALRICRRCTMRNSANESSVSIARLRKFESENPQVSCFRVLRDAAQLVSHLKRHIREAPLCQHCAERCEPDAAFTSRALRICRRCTMRNSANESSVSIARLRKFESENPQVS</sequence>
<dbReference type="Proteomes" id="UP000031036">
    <property type="component" value="Unassembled WGS sequence"/>
</dbReference>
<evidence type="ECO:0000313" key="10">
    <source>
        <dbReference type="EMBL" id="KHN77083.1"/>
    </source>
</evidence>
<evidence type="ECO:0000256" key="4">
    <source>
        <dbReference type="ARBA" id="ARBA00023125"/>
    </source>
</evidence>
<dbReference type="PROSITE" id="PS50950">
    <property type="entry name" value="ZF_THAP"/>
    <property type="match status" value="1"/>
</dbReference>
<dbReference type="InterPro" id="IPR038441">
    <property type="entry name" value="THAP_Znf_sf"/>
</dbReference>
<feature type="compositionally biased region" description="Basic and acidic residues" evidence="7">
    <location>
        <begin position="321"/>
        <end position="338"/>
    </location>
</feature>
<feature type="region of interest" description="Disordered" evidence="7">
    <location>
        <begin position="321"/>
        <end position="373"/>
    </location>
</feature>
<evidence type="ECO:0000256" key="7">
    <source>
        <dbReference type="SAM" id="MobiDB-lite"/>
    </source>
</evidence>
<evidence type="ECO:0000256" key="3">
    <source>
        <dbReference type="ARBA" id="ARBA00022833"/>
    </source>
</evidence>
<feature type="domain" description="THAP-type" evidence="9">
    <location>
        <begin position="96"/>
        <end position="176"/>
    </location>
</feature>
<dbReference type="STRING" id="6265.A0A0B2V6B0"/>
<feature type="region of interest" description="Disordered" evidence="7">
    <location>
        <begin position="57"/>
        <end position="86"/>
    </location>
</feature>
<keyword evidence="3" id="KW-0862">Zinc</keyword>
<evidence type="ECO:0000313" key="11">
    <source>
        <dbReference type="Proteomes" id="UP000031036"/>
    </source>
</evidence>
<evidence type="ECO:0008006" key="12">
    <source>
        <dbReference type="Google" id="ProtNLM"/>
    </source>
</evidence>
<dbReference type="SUPFAM" id="SSF57716">
    <property type="entry name" value="Glucocorticoid receptor-like (DNA-binding domain)"/>
    <property type="match status" value="1"/>
</dbReference>
<dbReference type="GO" id="GO:0003677">
    <property type="term" value="F:DNA binding"/>
    <property type="evidence" value="ECO:0007669"/>
    <property type="project" value="UniProtKB-UniRule"/>
</dbReference>
<evidence type="ECO:0000259" key="8">
    <source>
        <dbReference type="PROSITE" id="PS50157"/>
    </source>
</evidence>
<gene>
    <name evidence="10" type="ORF">Tcan_10468</name>
</gene>
<dbReference type="PROSITE" id="PS50157">
    <property type="entry name" value="ZINC_FINGER_C2H2_2"/>
    <property type="match status" value="1"/>
</dbReference>
<dbReference type="OrthoDB" id="5866893at2759"/>
<accession>A0A0B2V6B0</accession>
<dbReference type="PROSITE" id="PS00028">
    <property type="entry name" value="ZINC_FINGER_C2H2_1"/>
    <property type="match status" value="1"/>
</dbReference>
<keyword evidence="2 5" id="KW-0863">Zinc-finger</keyword>
<feature type="domain" description="C2H2-type" evidence="8">
    <location>
        <begin position="474"/>
        <end position="501"/>
    </location>
</feature>
<evidence type="ECO:0000259" key="9">
    <source>
        <dbReference type="PROSITE" id="PS50950"/>
    </source>
</evidence>
<dbReference type="Pfam" id="PF05485">
    <property type="entry name" value="THAP"/>
    <property type="match status" value="1"/>
</dbReference>
<name>A0A0B2V6B0_TOXCA</name>
<evidence type="ECO:0000256" key="5">
    <source>
        <dbReference type="PROSITE-ProRule" id="PRU00042"/>
    </source>
</evidence>
<dbReference type="SMART" id="SM00980">
    <property type="entry name" value="THAP"/>
    <property type="match status" value="1"/>
</dbReference>
<dbReference type="EMBL" id="JPKZ01002385">
    <property type="protein sequence ID" value="KHN77083.1"/>
    <property type="molecule type" value="Genomic_DNA"/>
</dbReference>
<dbReference type="InterPro" id="IPR006612">
    <property type="entry name" value="THAP_Znf"/>
</dbReference>
<dbReference type="AlphaFoldDB" id="A0A0B2V6B0"/>
<proteinExistence type="predicted"/>
<organism evidence="10 11">
    <name type="scientific">Toxocara canis</name>
    <name type="common">Canine roundworm</name>
    <dbReference type="NCBI Taxonomy" id="6265"/>
    <lineage>
        <taxon>Eukaryota</taxon>
        <taxon>Metazoa</taxon>
        <taxon>Ecdysozoa</taxon>
        <taxon>Nematoda</taxon>
        <taxon>Chromadorea</taxon>
        <taxon>Rhabditida</taxon>
        <taxon>Spirurina</taxon>
        <taxon>Ascaridomorpha</taxon>
        <taxon>Ascaridoidea</taxon>
        <taxon>Toxocaridae</taxon>
        <taxon>Toxocara</taxon>
    </lineage>
</organism>
<dbReference type="GO" id="GO:0008270">
    <property type="term" value="F:zinc ion binding"/>
    <property type="evidence" value="ECO:0007669"/>
    <property type="project" value="UniProtKB-KW"/>
</dbReference>
<dbReference type="InterPro" id="IPR013087">
    <property type="entry name" value="Znf_C2H2_type"/>
</dbReference>
<protein>
    <recommendedName>
        <fullName evidence="12">THAP-type domain-containing protein</fullName>
    </recommendedName>
</protein>
<keyword evidence="1" id="KW-0479">Metal-binding</keyword>
<keyword evidence="11" id="KW-1185">Reference proteome</keyword>
<evidence type="ECO:0000256" key="1">
    <source>
        <dbReference type="ARBA" id="ARBA00022723"/>
    </source>
</evidence>
<evidence type="ECO:0000256" key="2">
    <source>
        <dbReference type="ARBA" id="ARBA00022771"/>
    </source>
</evidence>
<keyword evidence="4 6" id="KW-0238">DNA-binding</keyword>
<evidence type="ECO:0000256" key="6">
    <source>
        <dbReference type="PROSITE-ProRule" id="PRU00309"/>
    </source>
</evidence>
<comment type="caution">
    <text evidence="10">The sequence shown here is derived from an EMBL/GenBank/DDBJ whole genome shotgun (WGS) entry which is preliminary data.</text>
</comment>